<organism evidence="1 2">
    <name type="scientific">Roseobacter cerasinus</name>
    <dbReference type="NCBI Taxonomy" id="2602289"/>
    <lineage>
        <taxon>Bacteria</taxon>
        <taxon>Pseudomonadati</taxon>
        <taxon>Pseudomonadota</taxon>
        <taxon>Alphaproteobacteria</taxon>
        <taxon>Rhodobacterales</taxon>
        <taxon>Roseobacteraceae</taxon>
        <taxon>Roseobacter</taxon>
    </lineage>
</organism>
<sequence length="120" mass="13379">MFYRKGTMLIPSGPSNHLFIVCNDTCNLGANLLVNISSVVDLCDTTCVLDVGDHPFIRYPSFVFYARAVIHRAENLQRGFENGAITPQDDLAEEAFQRVVDGITVSPDTPQNVVHYYTQL</sequence>
<dbReference type="Proteomes" id="UP000436522">
    <property type="component" value="Unassembled WGS sequence"/>
</dbReference>
<comment type="caution">
    <text evidence="1">The sequence shown here is derived from an EMBL/GenBank/DDBJ whole genome shotgun (WGS) entry which is preliminary data.</text>
</comment>
<dbReference type="EMBL" id="BLIV01000005">
    <property type="protein sequence ID" value="GFE50947.1"/>
    <property type="molecule type" value="Genomic_DNA"/>
</dbReference>
<reference evidence="1 2" key="1">
    <citation type="submission" date="2019-12" db="EMBL/GenBank/DDBJ databases">
        <title>Roseobacter cerasinus sp. nov., isolated from seawater around aquaculture.</title>
        <authorList>
            <person name="Muramatsu S."/>
            <person name="Takabe Y."/>
            <person name="Mori K."/>
            <person name="Takaichi S."/>
            <person name="Hanada S."/>
        </authorList>
    </citation>
    <scope>NUCLEOTIDE SEQUENCE [LARGE SCALE GENOMIC DNA]</scope>
    <source>
        <strain evidence="1 2">AI77</strain>
    </source>
</reference>
<dbReference type="OrthoDB" id="7863404at2"/>
<gene>
    <name evidence="1" type="ORF">So717_27000</name>
</gene>
<accession>A0A640VT16</accession>
<evidence type="ECO:0000313" key="1">
    <source>
        <dbReference type="EMBL" id="GFE50947.1"/>
    </source>
</evidence>
<dbReference type="AlphaFoldDB" id="A0A640VT16"/>
<dbReference type="RefSeq" id="WP_159978205.1">
    <property type="nucleotide sequence ID" value="NZ_BLIV01000005.1"/>
</dbReference>
<keyword evidence="2" id="KW-1185">Reference proteome</keyword>
<evidence type="ECO:0000313" key="2">
    <source>
        <dbReference type="Proteomes" id="UP000436522"/>
    </source>
</evidence>
<name>A0A640VT16_9RHOB</name>
<proteinExistence type="predicted"/>
<protein>
    <submittedName>
        <fullName evidence="1">Uncharacterized protein</fullName>
    </submittedName>
</protein>